<dbReference type="Pfam" id="PF08335">
    <property type="entry name" value="GlnD_UR_UTase"/>
    <property type="match status" value="2"/>
</dbReference>
<dbReference type="GO" id="GO:0000820">
    <property type="term" value="P:regulation of glutamine family amino acid metabolic process"/>
    <property type="evidence" value="ECO:0007669"/>
    <property type="project" value="TreeGrafter"/>
</dbReference>
<dbReference type="NCBIfam" id="NF010707">
    <property type="entry name" value="PRK14109.1"/>
    <property type="match status" value="1"/>
</dbReference>
<dbReference type="InterPro" id="IPR005190">
    <property type="entry name" value="GlnE_rpt_dom"/>
</dbReference>
<feature type="domain" description="PII-uridylyltransferase/Glutamine-synthetase adenylyltransferase" evidence="8">
    <location>
        <begin position="902"/>
        <end position="1042"/>
    </location>
</feature>
<protein>
    <submittedName>
        <fullName evidence="9">Bifunctional [glutamine synthetase] adenylyltransferase/[glutamine synthetase]-adenylyl-L-tyrosine phosphorylase</fullName>
        <ecNumber evidence="9">2.7.7.42</ecNumber>
        <ecNumber evidence="9">2.7.7.89</ecNumber>
    </submittedName>
</protein>
<evidence type="ECO:0000259" key="7">
    <source>
        <dbReference type="Pfam" id="PF03710"/>
    </source>
</evidence>
<reference evidence="9" key="1">
    <citation type="journal article" date="2021" name="PeerJ">
        <title>Extensive microbial diversity within the chicken gut microbiome revealed by metagenomics and culture.</title>
        <authorList>
            <person name="Gilroy R."/>
            <person name="Ravi A."/>
            <person name="Getino M."/>
            <person name="Pursley I."/>
            <person name="Horton D.L."/>
            <person name="Alikhan N.F."/>
            <person name="Baker D."/>
            <person name="Gharbi K."/>
            <person name="Hall N."/>
            <person name="Watson M."/>
            <person name="Adriaenssens E.M."/>
            <person name="Foster-Nyarko E."/>
            <person name="Jarju S."/>
            <person name="Secka A."/>
            <person name="Antonio M."/>
            <person name="Oren A."/>
            <person name="Chaudhuri R.R."/>
            <person name="La Ragione R."/>
            <person name="Hildebrand F."/>
            <person name="Pallen M.J."/>
        </authorList>
    </citation>
    <scope>NUCLEOTIDE SEQUENCE</scope>
    <source>
        <strain evidence="9">ChiHjej13B12-24818</strain>
    </source>
</reference>
<accession>A0A9D2LC20</accession>
<dbReference type="GO" id="GO:0047388">
    <property type="term" value="F:[glutamine synthetase]-adenylyl-L-tyrosine phosphorylase activity"/>
    <property type="evidence" value="ECO:0007669"/>
    <property type="project" value="UniProtKB-EC"/>
</dbReference>
<feature type="domain" description="PII-uridylyltransferase/Glutamine-synthetase adenylyltransferase" evidence="8">
    <location>
        <begin position="370"/>
        <end position="508"/>
    </location>
</feature>
<dbReference type="GO" id="GO:0005524">
    <property type="term" value="F:ATP binding"/>
    <property type="evidence" value="ECO:0007669"/>
    <property type="project" value="UniProtKB-KW"/>
</dbReference>
<dbReference type="Proteomes" id="UP000823823">
    <property type="component" value="Unassembled WGS sequence"/>
</dbReference>
<dbReference type="InterPro" id="IPR013546">
    <property type="entry name" value="PII_UdlTrfase/GS_AdlTrfase"/>
</dbReference>
<keyword evidence="2 9" id="KW-0548">Nucleotidyltransferase</keyword>
<organism evidence="9 10">
    <name type="scientific">Candidatus Brachybacterium merdavium</name>
    <dbReference type="NCBI Taxonomy" id="2838513"/>
    <lineage>
        <taxon>Bacteria</taxon>
        <taxon>Bacillati</taxon>
        <taxon>Actinomycetota</taxon>
        <taxon>Actinomycetes</taxon>
        <taxon>Micrococcales</taxon>
        <taxon>Dermabacteraceae</taxon>
        <taxon>Brachybacterium</taxon>
    </lineage>
</organism>
<gene>
    <name evidence="9" type="ORF">H9786_05225</name>
</gene>
<evidence type="ECO:0000259" key="8">
    <source>
        <dbReference type="Pfam" id="PF08335"/>
    </source>
</evidence>
<feature type="domain" description="Glutamate-ammonia ligase adenylyltransferase repeated" evidence="7">
    <location>
        <begin position="86"/>
        <end position="350"/>
    </location>
</feature>
<evidence type="ECO:0000256" key="6">
    <source>
        <dbReference type="ARBA" id="ARBA00023268"/>
    </source>
</evidence>
<keyword evidence="4" id="KW-0067">ATP-binding</keyword>
<evidence type="ECO:0000256" key="4">
    <source>
        <dbReference type="ARBA" id="ARBA00022840"/>
    </source>
</evidence>
<dbReference type="GO" id="GO:0008882">
    <property type="term" value="F:[glutamate-ammonia-ligase] adenylyltransferase activity"/>
    <property type="evidence" value="ECO:0007669"/>
    <property type="project" value="UniProtKB-EC"/>
</dbReference>
<sequence length="1048" mass="115330">MPEPSTSTGALARLGFSRSERVRRFLAEPALSELGDRAPSALGATADGDDALLGLLRVAEAAQEAGLTAEMTEFLRGIGAPGSSGQRLITLLGTSVAMGDFLTRHPERLSALRTGDDQLTMTAHEVRATLLRAVGADPAAPTPVAGDGGRAARDHLRIAYHERLLQIAAADVRAPSPTDLQPRVSEALSDLADAALAAGAAIARAAVPGQERVRWAVIAMGKTGARELNFISDVDVMHVVAPAEEPGSEHSEGDTTDGDETARAEEDGLVAIGSALARELARACSDRTSEGTLWQVDANLRPEGKDGPLVRTMDSYRSYYTQWAESWEFQALLKARWAVGDGQLGQAFEEMIAPWVWKASTREGFVEDSRAMRRRVVAHIPRGEADRNIKLGPGGLRDVEFTVQLLQMVHGRTDEDLQARSTLEALARLGEGGYISRVHVAEMDSAYRFLRCVEHRMQLHRLRRTQVLPTSAVDVRRLARTLGMTPEQFTTRYQRTRRRVRQLHEEIFYRPLLVTSSRLSDGQITLSPQAAKDRLAAIGYRDGTRALSHISSLTEGISRRAAIQRQLLPAMLEWFADGIDPDLGLLQFRRLSDAIGSAHWYLGLLRDSGRAAKRLTRVLAGSRFVGEQLEQIPEGVRWLARDELLRPLARDVLGREFLAVITRVDDVDVARDVLRRTRNRELLRISLAHLSGLVGPIEVARALTDLAEAVLEAGMLVACHVVARERSVVDSGAATLDGAEEVDVGTASRLRERRSDPARALGIEMAIIGLGSFGAREMGYSSDVDVQFLVLDRGAGARAGEIGIAVATQIQRILNAPAAGTNLKVNADLRPEGRAGLLARSLEAWCDYYRRDAQTWEKQALLRARPVVASEAVSARLREEMDRHRYPAGGLDDSRRREITRMKARVESERLPRGADPSRHLKLGRGGMTDVEWSVQITTLDRAHDHPALRTTSTMDALRAAGEAELIPQRSACELREAWTLAWQIRRSLFLWKGREGEVLPSDRNELRALARLIDGDEGTAIELEERYLRVTRRARAVAEQIIFEADD</sequence>
<dbReference type="Gene3D" id="3.30.460.10">
    <property type="entry name" value="Beta Polymerase, domain 2"/>
    <property type="match status" value="2"/>
</dbReference>
<dbReference type="GO" id="GO:0005829">
    <property type="term" value="C:cytosol"/>
    <property type="evidence" value="ECO:0007669"/>
    <property type="project" value="TreeGrafter"/>
</dbReference>
<keyword evidence="5" id="KW-0460">Magnesium</keyword>
<dbReference type="EC" id="2.7.7.42" evidence="9"/>
<keyword evidence="3" id="KW-0547">Nucleotide-binding</keyword>
<evidence type="ECO:0000256" key="3">
    <source>
        <dbReference type="ARBA" id="ARBA00022741"/>
    </source>
</evidence>
<keyword evidence="1 9" id="KW-0808">Transferase</keyword>
<dbReference type="PANTHER" id="PTHR30621:SF0">
    <property type="entry name" value="BIFUNCTIONAL GLUTAMINE SYNTHETASE ADENYLYLTRANSFERASE_ADENYLYL-REMOVING ENZYME"/>
    <property type="match status" value="1"/>
</dbReference>
<keyword evidence="6" id="KW-0511">Multifunctional enzyme</keyword>
<dbReference type="InterPro" id="IPR023057">
    <property type="entry name" value="GlnE"/>
</dbReference>
<feature type="domain" description="Glutamate-ammonia ligase adenylyltransferase repeated" evidence="7">
    <location>
        <begin position="763"/>
        <end position="877"/>
    </location>
</feature>
<feature type="domain" description="Glutamate-ammonia ligase adenylyltransferase repeated" evidence="7">
    <location>
        <begin position="613"/>
        <end position="725"/>
    </location>
</feature>
<evidence type="ECO:0000313" key="9">
    <source>
        <dbReference type="EMBL" id="HJB09917.1"/>
    </source>
</evidence>
<dbReference type="PANTHER" id="PTHR30621">
    <property type="entry name" value="GLUTAMINE SYNTHETASE ADENYLYLTRANSFERASE"/>
    <property type="match status" value="1"/>
</dbReference>
<dbReference type="CDD" id="cd05401">
    <property type="entry name" value="NT_GlnE_GlnD_like"/>
    <property type="match status" value="2"/>
</dbReference>
<dbReference type="InterPro" id="IPR043519">
    <property type="entry name" value="NT_sf"/>
</dbReference>
<proteinExistence type="predicted"/>
<name>A0A9D2LC20_9MICO</name>
<evidence type="ECO:0000313" key="10">
    <source>
        <dbReference type="Proteomes" id="UP000823823"/>
    </source>
</evidence>
<evidence type="ECO:0000256" key="5">
    <source>
        <dbReference type="ARBA" id="ARBA00022842"/>
    </source>
</evidence>
<comment type="caution">
    <text evidence="9">The sequence shown here is derived from an EMBL/GenBank/DDBJ whole genome shotgun (WGS) entry which is preliminary data.</text>
</comment>
<dbReference type="SUPFAM" id="SSF81301">
    <property type="entry name" value="Nucleotidyltransferase"/>
    <property type="match status" value="2"/>
</dbReference>
<dbReference type="Pfam" id="PF03710">
    <property type="entry name" value="GlnE"/>
    <property type="match status" value="3"/>
</dbReference>
<reference evidence="9" key="2">
    <citation type="submission" date="2021-04" db="EMBL/GenBank/DDBJ databases">
        <authorList>
            <person name="Gilroy R."/>
        </authorList>
    </citation>
    <scope>NUCLEOTIDE SEQUENCE</scope>
    <source>
        <strain evidence="9">ChiHjej13B12-24818</strain>
    </source>
</reference>
<dbReference type="SUPFAM" id="SSF81593">
    <property type="entry name" value="Nucleotidyltransferase substrate binding subunit/domain"/>
    <property type="match status" value="2"/>
</dbReference>
<dbReference type="AlphaFoldDB" id="A0A9D2LC20"/>
<dbReference type="EMBL" id="DWZH01000038">
    <property type="protein sequence ID" value="HJB09917.1"/>
    <property type="molecule type" value="Genomic_DNA"/>
</dbReference>
<evidence type="ECO:0000256" key="2">
    <source>
        <dbReference type="ARBA" id="ARBA00022695"/>
    </source>
</evidence>
<dbReference type="Gene3D" id="1.20.120.330">
    <property type="entry name" value="Nucleotidyltransferases domain 2"/>
    <property type="match status" value="2"/>
</dbReference>
<dbReference type="EC" id="2.7.7.89" evidence="9"/>
<evidence type="ECO:0000256" key="1">
    <source>
        <dbReference type="ARBA" id="ARBA00022679"/>
    </source>
</evidence>